<feature type="domain" description="HTH tetR-type" evidence="8">
    <location>
        <begin position="130"/>
        <end position="190"/>
    </location>
</feature>
<dbReference type="RefSeq" id="WP_271275925.1">
    <property type="nucleotide sequence ID" value="NZ_BAABFD010000001.1"/>
</dbReference>
<dbReference type="PANTHER" id="PTHR46577:SF1">
    <property type="entry name" value="HTH-TYPE TRANSCRIPTIONAL REGULATORY PROTEIN GABR"/>
    <property type="match status" value="1"/>
</dbReference>
<dbReference type="InterPro" id="IPR009057">
    <property type="entry name" value="Homeodomain-like_sf"/>
</dbReference>
<dbReference type="Gene3D" id="1.10.357.10">
    <property type="entry name" value="Tetracycline Repressor, domain 2"/>
    <property type="match status" value="1"/>
</dbReference>
<keyword evidence="2" id="KW-0805">Transcription regulation</keyword>
<dbReference type="PANTHER" id="PTHR46577">
    <property type="entry name" value="HTH-TYPE TRANSCRIPTIONAL REGULATORY PROTEIN GABR"/>
    <property type="match status" value="1"/>
</dbReference>
<evidence type="ECO:0000313" key="10">
    <source>
        <dbReference type="Proteomes" id="UP001212498"/>
    </source>
</evidence>
<dbReference type="PROSITE" id="PS50977">
    <property type="entry name" value="HTH_TETR_2"/>
    <property type="match status" value="1"/>
</dbReference>
<protein>
    <submittedName>
        <fullName evidence="9">TetR/AcrR family transcriptional regulator C-terminal domain-containing protein</fullName>
    </submittedName>
</protein>
<gene>
    <name evidence="9" type="ORF">OUY24_09385</name>
</gene>
<keyword evidence="10" id="KW-1185">Reference proteome</keyword>
<sequence length="350" mass="37831">MTDPTGPPYLRIAAEIRRSIADGRLRPGDRVPSTRQIAREHGVALATATKVLNRLRDEGLVHSRPRAGTVVAAPAEPRGPAEPPDPAQPRDPAEAGDHTAASARAPARAREPGDQPRRRGPRPSGQPDGELSRDRVVRAAIELADAEGLDALSMRGVAARLGVATMTIYRYVAGKEELVLLMADAAFGELGYPGEPRAGWRAQVERAARTLWAVHRRHPWLAQLNSLFRPLPLSNLLAHGEQLLAGLESLGLDETTRMDLQVVIYSHVQGLAVHLEREVLAEAATGLSEEQWMESQGPALGSIAATGAYPAFSRLMAAFGRDGYDLDLDRLFELGLRTLLDGLTVLVEEP</sequence>
<dbReference type="EMBL" id="JAPNUD010000017">
    <property type="protein sequence ID" value="MDA0640830.1"/>
    <property type="molecule type" value="Genomic_DNA"/>
</dbReference>
<feature type="compositionally biased region" description="Pro residues" evidence="6">
    <location>
        <begin position="80"/>
        <end position="89"/>
    </location>
</feature>
<comment type="caution">
    <text evidence="9">The sequence shown here is derived from an EMBL/GenBank/DDBJ whole genome shotgun (WGS) entry which is preliminary data.</text>
</comment>
<dbReference type="Proteomes" id="UP001212498">
    <property type="component" value="Unassembled WGS sequence"/>
</dbReference>
<dbReference type="InterPro" id="IPR036271">
    <property type="entry name" value="Tet_transcr_reg_TetR-rel_C_sf"/>
</dbReference>
<dbReference type="InterPro" id="IPR051446">
    <property type="entry name" value="HTH_trans_reg/aminotransferase"/>
</dbReference>
<proteinExistence type="predicted"/>
<dbReference type="InterPro" id="IPR036390">
    <property type="entry name" value="WH_DNA-bd_sf"/>
</dbReference>
<dbReference type="CDD" id="cd07377">
    <property type="entry name" value="WHTH_GntR"/>
    <property type="match status" value="1"/>
</dbReference>
<dbReference type="Pfam" id="PF00440">
    <property type="entry name" value="TetR_N"/>
    <property type="match status" value="1"/>
</dbReference>
<dbReference type="Pfam" id="PF02909">
    <property type="entry name" value="TetR_C_1"/>
    <property type="match status" value="1"/>
</dbReference>
<dbReference type="Gene3D" id="1.10.10.10">
    <property type="entry name" value="Winged helix-like DNA-binding domain superfamily/Winged helix DNA-binding domain"/>
    <property type="match status" value="1"/>
</dbReference>
<dbReference type="SUPFAM" id="SSF46689">
    <property type="entry name" value="Homeodomain-like"/>
    <property type="match status" value="1"/>
</dbReference>
<dbReference type="InterPro" id="IPR001647">
    <property type="entry name" value="HTH_TetR"/>
</dbReference>
<dbReference type="SUPFAM" id="SSF48498">
    <property type="entry name" value="Tetracyclin repressor-like, C-terminal domain"/>
    <property type="match status" value="1"/>
</dbReference>
<name>A0ABT4SUU2_9ACTN</name>
<evidence type="ECO:0000313" key="9">
    <source>
        <dbReference type="EMBL" id="MDA0640830.1"/>
    </source>
</evidence>
<keyword evidence="3 5" id="KW-0238">DNA-binding</keyword>
<evidence type="ECO:0000256" key="5">
    <source>
        <dbReference type="PROSITE-ProRule" id="PRU00335"/>
    </source>
</evidence>
<evidence type="ECO:0000256" key="3">
    <source>
        <dbReference type="ARBA" id="ARBA00023125"/>
    </source>
</evidence>
<dbReference type="InterPro" id="IPR000524">
    <property type="entry name" value="Tscrpt_reg_HTH_GntR"/>
</dbReference>
<dbReference type="Pfam" id="PF00392">
    <property type="entry name" value="GntR"/>
    <property type="match status" value="1"/>
</dbReference>
<feature type="DNA-binding region" description="H-T-H motif" evidence="5">
    <location>
        <begin position="153"/>
        <end position="172"/>
    </location>
</feature>
<dbReference type="PROSITE" id="PS50949">
    <property type="entry name" value="HTH_GNTR"/>
    <property type="match status" value="1"/>
</dbReference>
<dbReference type="Gene3D" id="1.10.10.60">
    <property type="entry name" value="Homeodomain-like"/>
    <property type="match status" value="1"/>
</dbReference>
<feature type="region of interest" description="Disordered" evidence="6">
    <location>
        <begin position="57"/>
        <end position="133"/>
    </location>
</feature>
<feature type="compositionally biased region" description="Basic and acidic residues" evidence="6">
    <location>
        <begin position="108"/>
        <end position="117"/>
    </location>
</feature>
<dbReference type="InterPro" id="IPR036388">
    <property type="entry name" value="WH-like_DNA-bd_sf"/>
</dbReference>
<evidence type="ECO:0000256" key="1">
    <source>
        <dbReference type="ARBA" id="ARBA00022898"/>
    </source>
</evidence>
<evidence type="ECO:0000259" key="7">
    <source>
        <dbReference type="PROSITE" id="PS50949"/>
    </source>
</evidence>
<dbReference type="InterPro" id="IPR004111">
    <property type="entry name" value="Repressor_TetR_C"/>
</dbReference>
<evidence type="ECO:0000256" key="4">
    <source>
        <dbReference type="ARBA" id="ARBA00023163"/>
    </source>
</evidence>
<reference evidence="9 10" key="1">
    <citation type="submission" date="2022-11" db="EMBL/GenBank/DDBJ databases">
        <title>Nonomuraea corallina sp. nov., a new species of the genus Nonomuraea isolated from sea side sediment in Thai sea.</title>
        <authorList>
            <person name="Ngamcharungchit C."/>
            <person name="Matsumoto A."/>
            <person name="Suriyachadkun C."/>
            <person name="Panbangred W."/>
            <person name="Inahashi Y."/>
            <person name="Intra B."/>
        </authorList>
    </citation>
    <scope>NUCLEOTIDE SEQUENCE [LARGE SCALE GENOMIC DNA]</scope>
    <source>
        <strain evidence="9 10">DSM 43553</strain>
    </source>
</reference>
<dbReference type="PRINTS" id="PR00455">
    <property type="entry name" value="HTHTETR"/>
</dbReference>
<dbReference type="SMART" id="SM00345">
    <property type="entry name" value="HTH_GNTR"/>
    <property type="match status" value="1"/>
</dbReference>
<evidence type="ECO:0000259" key="8">
    <source>
        <dbReference type="PROSITE" id="PS50977"/>
    </source>
</evidence>
<evidence type="ECO:0000256" key="6">
    <source>
        <dbReference type="SAM" id="MobiDB-lite"/>
    </source>
</evidence>
<organism evidence="9 10">
    <name type="scientific">Nonomuraea ferruginea</name>
    <dbReference type="NCBI Taxonomy" id="46174"/>
    <lineage>
        <taxon>Bacteria</taxon>
        <taxon>Bacillati</taxon>
        <taxon>Actinomycetota</taxon>
        <taxon>Actinomycetes</taxon>
        <taxon>Streptosporangiales</taxon>
        <taxon>Streptosporangiaceae</taxon>
        <taxon>Nonomuraea</taxon>
    </lineage>
</organism>
<dbReference type="SUPFAM" id="SSF46785">
    <property type="entry name" value="Winged helix' DNA-binding domain"/>
    <property type="match status" value="1"/>
</dbReference>
<keyword evidence="1" id="KW-0663">Pyridoxal phosphate</keyword>
<keyword evidence="4" id="KW-0804">Transcription</keyword>
<accession>A0ABT4SUU2</accession>
<feature type="domain" description="HTH gntR-type" evidence="7">
    <location>
        <begin position="6"/>
        <end position="74"/>
    </location>
</feature>
<evidence type="ECO:0000256" key="2">
    <source>
        <dbReference type="ARBA" id="ARBA00023015"/>
    </source>
</evidence>